<evidence type="ECO:0000256" key="1">
    <source>
        <dbReference type="SAM" id="MobiDB-lite"/>
    </source>
</evidence>
<protein>
    <recommendedName>
        <fullName evidence="3">DUF305 domain-containing protein</fullName>
    </recommendedName>
</protein>
<dbReference type="PANTHER" id="PTHR36933">
    <property type="entry name" value="SLL0788 PROTEIN"/>
    <property type="match status" value="1"/>
</dbReference>
<evidence type="ECO:0000259" key="3">
    <source>
        <dbReference type="Pfam" id="PF03713"/>
    </source>
</evidence>
<comment type="caution">
    <text evidence="4">The sequence shown here is derived from an EMBL/GenBank/DDBJ whole genome shotgun (WGS) entry which is preliminary data.</text>
</comment>
<evidence type="ECO:0000313" key="4">
    <source>
        <dbReference type="EMBL" id="GHO42078.1"/>
    </source>
</evidence>
<feature type="signal peptide" evidence="2">
    <location>
        <begin position="1"/>
        <end position="20"/>
    </location>
</feature>
<dbReference type="EMBL" id="BNJF01000001">
    <property type="protein sequence ID" value="GHO42078.1"/>
    <property type="molecule type" value="Genomic_DNA"/>
</dbReference>
<accession>A0A8J3HWV4</accession>
<feature type="compositionally biased region" description="Low complexity" evidence="1">
    <location>
        <begin position="31"/>
        <end position="50"/>
    </location>
</feature>
<dbReference type="InterPro" id="IPR012347">
    <property type="entry name" value="Ferritin-like"/>
</dbReference>
<feature type="region of interest" description="Disordered" evidence="1">
    <location>
        <begin position="31"/>
        <end position="56"/>
    </location>
</feature>
<feature type="domain" description="DUF305" evidence="3">
    <location>
        <begin position="68"/>
        <end position="208"/>
    </location>
</feature>
<evidence type="ECO:0000256" key="2">
    <source>
        <dbReference type="SAM" id="SignalP"/>
    </source>
</evidence>
<reference evidence="4" key="1">
    <citation type="submission" date="2020-10" db="EMBL/GenBank/DDBJ databases">
        <title>Taxonomic study of unclassified bacteria belonging to the class Ktedonobacteria.</title>
        <authorList>
            <person name="Yabe S."/>
            <person name="Wang C.M."/>
            <person name="Zheng Y."/>
            <person name="Sakai Y."/>
            <person name="Cavaletti L."/>
            <person name="Monciardini P."/>
            <person name="Donadio S."/>
        </authorList>
    </citation>
    <scope>NUCLEOTIDE SEQUENCE</scope>
    <source>
        <strain evidence="4">SOSP1-1</strain>
    </source>
</reference>
<dbReference type="Gene3D" id="1.20.1260.10">
    <property type="match status" value="1"/>
</dbReference>
<dbReference type="PANTHER" id="PTHR36933:SF1">
    <property type="entry name" value="SLL0788 PROTEIN"/>
    <property type="match status" value="1"/>
</dbReference>
<dbReference type="RefSeq" id="WP_220191664.1">
    <property type="nucleotide sequence ID" value="NZ_BNJF01000001.1"/>
</dbReference>
<feature type="chain" id="PRO_5035176882" description="DUF305 domain-containing protein" evidence="2">
    <location>
        <begin position="21"/>
        <end position="213"/>
    </location>
</feature>
<evidence type="ECO:0000313" key="5">
    <source>
        <dbReference type="Proteomes" id="UP000612362"/>
    </source>
</evidence>
<sequence length="213" mass="23927">MKKNIGLFVIVSLFIMLVLAACGGTSSGEGSMTGMDHSGMTSTATATTTTGNDPMTESLKPLSGKDFDIKFLQEMIVHHQSAIDMAKLVPSHTKRPELITLSNNIITAQSKEIDEMKQWLIQWYNEKPLTDTMSVPGMMNMMGAMDQLKNAKDAAFDKQFTDMMIEHHQQAINMANLIPQKTQRVELKQLGQNIIKTQSQEVQQMQDWQKAWF</sequence>
<keyword evidence="5" id="KW-1185">Reference proteome</keyword>
<gene>
    <name evidence="4" type="ORF">KSX_02410</name>
</gene>
<dbReference type="InterPro" id="IPR005183">
    <property type="entry name" value="DUF305_CopM-like"/>
</dbReference>
<dbReference type="Proteomes" id="UP000612362">
    <property type="component" value="Unassembled WGS sequence"/>
</dbReference>
<keyword evidence="2" id="KW-0732">Signal</keyword>
<dbReference type="PROSITE" id="PS51257">
    <property type="entry name" value="PROKAR_LIPOPROTEIN"/>
    <property type="match status" value="1"/>
</dbReference>
<dbReference type="AlphaFoldDB" id="A0A8J3HWV4"/>
<name>A0A8J3HWV4_9CHLR</name>
<organism evidence="4 5">
    <name type="scientific">Ktedonospora formicarum</name>
    <dbReference type="NCBI Taxonomy" id="2778364"/>
    <lineage>
        <taxon>Bacteria</taxon>
        <taxon>Bacillati</taxon>
        <taxon>Chloroflexota</taxon>
        <taxon>Ktedonobacteria</taxon>
        <taxon>Ktedonobacterales</taxon>
        <taxon>Ktedonobacteraceae</taxon>
        <taxon>Ktedonospora</taxon>
    </lineage>
</organism>
<proteinExistence type="predicted"/>
<dbReference type="Pfam" id="PF03713">
    <property type="entry name" value="DUF305"/>
    <property type="match status" value="1"/>
</dbReference>